<protein>
    <submittedName>
        <fullName evidence="3">Unannotated protein</fullName>
    </submittedName>
</protein>
<dbReference type="InterPro" id="IPR020583">
    <property type="entry name" value="Inositol_monoP_metal-BS"/>
</dbReference>
<name>A0A6J6E6V3_9ZZZZ</name>
<keyword evidence="2" id="KW-0460">Magnesium</keyword>
<dbReference type="GO" id="GO:0046872">
    <property type="term" value="F:metal ion binding"/>
    <property type="evidence" value="ECO:0007669"/>
    <property type="project" value="UniProtKB-KW"/>
</dbReference>
<dbReference type="EMBL" id="CAEZTU010000008">
    <property type="protein sequence ID" value="CAB4572142.1"/>
    <property type="molecule type" value="Genomic_DNA"/>
</dbReference>
<dbReference type="InterPro" id="IPR000760">
    <property type="entry name" value="Inositol_monophosphatase-like"/>
</dbReference>
<dbReference type="GO" id="GO:0000103">
    <property type="term" value="P:sulfate assimilation"/>
    <property type="evidence" value="ECO:0007669"/>
    <property type="project" value="TreeGrafter"/>
</dbReference>
<dbReference type="Gene3D" id="3.30.540.10">
    <property type="entry name" value="Fructose-1,6-Bisphosphatase, subunit A, domain 1"/>
    <property type="match status" value="1"/>
</dbReference>
<dbReference type="CDD" id="cd01638">
    <property type="entry name" value="CysQ"/>
    <property type="match status" value="1"/>
</dbReference>
<dbReference type="AlphaFoldDB" id="A0A6J6E6V3"/>
<dbReference type="PANTHER" id="PTHR43028:SF5">
    <property type="entry name" value="3'(2'),5'-BISPHOSPHATE NUCLEOTIDASE 1"/>
    <property type="match status" value="1"/>
</dbReference>
<dbReference type="GO" id="GO:0050427">
    <property type="term" value="P:3'-phosphoadenosine 5'-phosphosulfate metabolic process"/>
    <property type="evidence" value="ECO:0007669"/>
    <property type="project" value="TreeGrafter"/>
</dbReference>
<evidence type="ECO:0000256" key="1">
    <source>
        <dbReference type="ARBA" id="ARBA00022723"/>
    </source>
</evidence>
<dbReference type="SUPFAM" id="SSF56655">
    <property type="entry name" value="Carbohydrate phosphatase"/>
    <property type="match status" value="1"/>
</dbReference>
<keyword evidence="1" id="KW-0479">Metal-binding</keyword>
<proteinExistence type="predicted"/>
<reference evidence="3" key="1">
    <citation type="submission" date="2020-05" db="EMBL/GenBank/DDBJ databases">
        <authorList>
            <person name="Chiriac C."/>
            <person name="Salcher M."/>
            <person name="Ghai R."/>
            <person name="Kavagutti S V."/>
        </authorList>
    </citation>
    <scope>NUCLEOTIDE SEQUENCE</scope>
</reference>
<evidence type="ECO:0000313" key="3">
    <source>
        <dbReference type="EMBL" id="CAB4572142.1"/>
    </source>
</evidence>
<dbReference type="PROSITE" id="PS00629">
    <property type="entry name" value="IMP_1"/>
    <property type="match status" value="1"/>
</dbReference>
<evidence type="ECO:0000256" key="2">
    <source>
        <dbReference type="ARBA" id="ARBA00022842"/>
    </source>
</evidence>
<dbReference type="PANTHER" id="PTHR43028">
    <property type="entry name" value="3'(2'),5'-BISPHOSPHATE NUCLEOTIDASE 1"/>
    <property type="match status" value="1"/>
</dbReference>
<organism evidence="3">
    <name type="scientific">freshwater metagenome</name>
    <dbReference type="NCBI Taxonomy" id="449393"/>
    <lineage>
        <taxon>unclassified sequences</taxon>
        <taxon>metagenomes</taxon>
        <taxon>ecological metagenomes</taxon>
    </lineage>
</organism>
<dbReference type="Pfam" id="PF00459">
    <property type="entry name" value="Inositol_P"/>
    <property type="match status" value="1"/>
</dbReference>
<gene>
    <name evidence="3" type="ORF">UFOPK1740_00308</name>
</gene>
<dbReference type="Gene3D" id="3.40.190.80">
    <property type="match status" value="1"/>
</dbReference>
<dbReference type="InterPro" id="IPR050725">
    <property type="entry name" value="CysQ/Inositol_MonoPase"/>
</dbReference>
<dbReference type="GO" id="GO:0008441">
    <property type="term" value="F:3'(2'),5'-bisphosphate nucleotidase activity"/>
    <property type="evidence" value="ECO:0007669"/>
    <property type="project" value="TreeGrafter"/>
</dbReference>
<accession>A0A6J6E6V3</accession>
<sequence>MNEETDLDLAIRLAIESGKILSSHRKNNPVPDDLSKRKAYGEVADRLSHDFLIQAFKDARPDDLVLSEEGIDPTTRLKADRCWIIDPLDGTFYFANSRSDFAVHIALWERQSKAQANISVAAVSMPVFETVFDTKNVKVASKSNEIPRLLVSGSRPPLEMPKLTAIFDEVFGGVEIKSVGSVGAKVVQILEGKADLYVHTTGFYEWDIAAPLAVAIAGGLVVCDIKGNPLQLNQENLRVDNVIVCKPELLEVVLQAVS</sequence>